<accession>A0A0K0EJC1</accession>
<keyword evidence="1" id="KW-0812">Transmembrane</keyword>
<dbReference type="AlphaFoldDB" id="A0A0K0EJC1"/>
<evidence type="ECO:0000313" key="2">
    <source>
        <dbReference type="Proteomes" id="UP000035681"/>
    </source>
</evidence>
<keyword evidence="2" id="KW-1185">Reference proteome</keyword>
<feature type="transmembrane region" description="Helical" evidence="1">
    <location>
        <begin position="53"/>
        <end position="74"/>
    </location>
</feature>
<organism evidence="3">
    <name type="scientific">Strongyloides stercoralis</name>
    <name type="common">Threadworm</name>
    <dbReference type="NCBI Taxonomy" id="6248"/>
    <lineage>
        <taxon>Eukaryota</taxon>
        <taxon>Metazoa</taxon>
        <taxon>Ecdysozoa</taxon>
        <taxon>Nematoda</taxon>
        <taxon>Chromadorea</taxon>
        <taxon>Rhabditida</taxon>
        <taxon>Tylenchina</taxon>
        <taxon>Panagrolaimomorpha</taxon>
        <taxon>Strongyloidoidea</taxon>
        <taxon>Strongyloididae</taxon>
        <taxon>Strongyloides</taxon>
    </lineage>
</organism>
<sequence>MQCNKGLIFFIIAIVIIILCSVIGNILYFDNYNDESRCFTIAYNTSGGKAGLYFLHIGNILSIIFFIFAIISLISKRLNLFWSLLIICILRIIVNISGIVLLAIALTNNNCNSGEAIAGLAINMIGIFVILISFCFKKRSNSRNDECTYS</sequence>
<dbReference type="WBParaSite" id="SSTP_0000956700.1">
    <property type="protein sequence ID" value="SSTP_0000956700.1"/>
    <property type="gene ID" value="SSTP_0000956700"/>
</dbReference>
<dbReference type="Proteomes" id="UP000035681">
    <property type="component" value="Unplaced"/>
</dbReference>
<keyword evidence="1" id="KW-0472">Membrane</keyword>
<reference evidence="3" key="1">
    <citation type="submission" date="2015-08" db="UniProtKB">
        <authorList>
            <consortium name="WormBaseParasite"/>
        </authorList>
    </citation>
    <scope>IDENTIFICATION</scope>
</reference>
<dbReference type="WBParaSite" id="TCONS_00005364.p1">
    <property type="protein sequence ID" value="TCONS_00005364.p1"/>
    <property type="gene ID" value="XLOC_003670"/>
</dbReference>
<feature type="transmembrane region" description="Helical" evidence="1">
    <location>
        <begin position="7"/>
        <end position="29"/>
    </location>
</feature>
<feature type="transmembrane region" description="Helical" evidence="1">
    <location>
        <begin position="116"/>
        <end position="136"/>
    </location>
</feature>
<keyword evidence="1" id="KW-1133">Transmembrane helix</keyword>
<name>A0A0K0EJC1_STRER</name>
<evidence type="ECO:0000256" key="1">
    <source>
        <dbReference type="SAM" id="Phobius"/>
    </source>
</evidence>
<evidence type="ECO:0000313" key="4">
    <source>
        <dbReference type="WBParaSite" id="TCONS_00005364.p1"/>
    </source>
</evidence>
<proteinExistence type="predicted"/>
<protein>
    <submittedName>
        <fullName evidence="4">G-protein coupled receptors family 1 profile domain-containing protein</fullName>
    </submittedName>
    <submittedName>
        <fullName evidence="3">Lipoprotein</fullName>
    </submittedName>
</protein>
<evidence type="ECO:0000313" key="3">
    <source>
        <dbReference type="WBParaSite" id="SSTP_0000956700.1"/>
    </source>
</evidence>
<feature type="transmembrane region" description="Helical" evidence="1">
    <location>
        <begin position="81"/>
        <end position="104"/>
    </location>
</feature>